<dbReference type="EMBL" id="RAHX01000001">
    <property type="protein sequence ID" value="RJY09080.1"/>
    <property type="molecule type" value="Genomic_DNA"/>
</dbReference>
<proteinExistence type="predicted"/>
<keyword evidence="1" id="KW-0812">Transmembrane</keyword>
<dbReference type="AlphaFoldDB" id="A0A419RTH2"/>
<evidence type="ECO:0008006" key="5">
    <source>
        <dbReference type="Google" id="ProtNLM"/>
    </source>
</evidence>
<accession>A0A419RTH2</accession>
<dbReference type="OrthoDB" id="9815212at2"/>
<evidence type="ECO:0000313" key="3">
    <source>
        <dbReference type="EMBL" id="RJY09080.1"/>
    </source>
</evidence>
<keyword evidence="1" id="KW-0472">Membrane</keyword>
<protein>
    <recommendedName>
        <fullName evidence="5">TIGR02186 family protein</fullName>
    </recommendedName>
</protein>
<keyword evidence="1" id="KW-1133">Transmembrane helix</keyword>
<keyword evidence="2" id="KW-0732">Signal</keyword>
<feature type="chain" id="PRO_5019365347" description="TIGR02186 family protein" evidence="2">
    <location>
        <begin position="20"/>
        <end position="255"/>
    </location>
</feature>
<evidence type="ECO:0000313" key="4">
    <source>
        <dbReference type="Proteomes" id="UP000285232"/>
    </source>
</evidence>
<keyword evidence="4" id="KW-1185">Reference proteome</keyword>
<feature type="signal peptide" evidence="2">
    <location>
        <begin position="1"/>
        <end position="19"/>
    </location>
</feature>
<dbReference type="InterPro" id="IPR019088">
    <property type="entry name" value="CHP02186-rel_TM"/>
</dbReference>
<comment type="caution">
    <text evidence="3">The sequence shown here is derived from an EMBL/GenBank/DDBJ whole genome shotgun (WGS) entry which is preliminary data.</text>
</comment>
<name>A0A419RTH2_9SPHN</name>
<sequence length="255" mass="28286">MRGLLWAIALLCLAMPAKAQDEEPILVPDISEHRIVLRQGFTGADLLMFGAILDRAGRRAQEEYDIVVVLKGPTEEIRLREKERWFGIWINADSTAYRSVPSFYAIASSRPVGEIVDDRTASIYELGLPWLQLSPSGSIDPTEQSRFSAGLVDLRQRQGLYRQYDSGVEVSEGVLYRARFDIPSNVIPGRYVAETFAISDGRVITSATSEVEVRKEGFEGTVAREAQDSAFLYGLFAVGLSVFMGWAAGRLFALV</sequence>
<evidence type="ECO:0000256" key="2">
    <source>
        <dbReference type="SAM" id="SignalP"/>
    </source>
</evidence>
<organism evidence="3 4">
    <name type="scientific">Aurantiacibacter aquimixticola</name>
    <dbReference type="NCBI Taxonomy" id="1958945"/>
    <lineage>
        <taxon>Bacteria</taxon>
        <taxon>Pseudomonadati</taxon>
        <taxon>Pseudomonadota</taxon>
        <taxon>Alphaproteobacteria</taxon>
        <taxon>Sphingomonadales</taxon>
        <taxon>Erythrobacteraceae</taxon>
        <taxon>Aurantiacibacter</taxon>
    </lineage>
</organism>
<feature type="transmembrane region" description="Helical" evidence="1">
    <location>
        <begin position="231"/>
        <end position="253"/>
    </location>
</feature>
<dbReference type="Proteomes" id="UP000285232">
    <property type="component" value="Unassembled WGS sequence"/>
</dbReference>
<reference evidence="3 4" key="1">
    <citation type="journal article" date="2017" name="Int. J. Syst. Evol. Microbiol.">
        <title>Erythrobacter aquimixticola sp. nov., isolated from the junction between the ocean and a freshwater spring.</title>
        <authorList>
            <person name="Park S."/>
            <person name="Jung Y.T."/>
            <person name="Choi S.J."/>
            <person name="Yoon J.H."/>
        </authorList>
    </citation>
    <scope>NUCLEOTIDE SEQUENCE [LARGE SCALE GENOMIC DNA]</scope>
    <source>
        <strain evidence="3 4">JSSK-14</strain>
    </source>
</reference>
<evidence type="ECO:0000256" key="1">
    <source>
        <dbReference type="SAM" id="Phobius"/>
    </source>
</evidence>
<dbReference type="Pfam" id="PF09608">
    <property type="entry name" value="Alph_Pro_TM"/>
    <property type="match status" value="1"/>
</dbReference>
<gene>
    <name evidence="3" type="ORF">D6201_06635</name>
</gene>